<sequence length="203" mass="21538">MKNFLKWAGIVFIGLILISVVRGLVSGSKDKTTVTTTSTTDSTKAGAISGGTSTTTTETTPSAWKYSEEEDKMTSKKNFYAQVDAKDELDFKFPYNGGSVATLGIIKRSTGVTDMALSVTKGQIMAAHGLGNGKINIRFDDGAAQAISVTGAADGSSNIVFFQGAAKLLAKLKTAKKVFIQAEFFDNGSPVMEFNTAGLEWNH</sequence>
<gene>
    <name evidence="2" type="ORF">HGH91_12140</name>
</gene>
<dbReference type="RefSeq" id="WP_168738689.1">
    <property type="nucleotide sequence ID" value="NZ_JABAHZ010000002.1"/>
</dbReference>
<protein>
    <submittedName>
        <fullName evidence="2">Uncharacterized protein</fullName>
    </submittedName>
</protein>
<feature type="compositionally biased region" description="Low complexity" evidence="1">
    <location>
        <begin position="33"/>
        <end position="60"/>
    </location>
</feature>
<keyword evidence="3" id="KW-1185">Reference proteome</keyword>
<dbReference type="AlphaFoldDB" id="A0A847SSX3"/>
<evidence type="ECO:0000313" key="2">
    <source>
        <dbReference type="EMBL" id="NLR79382.1"/>
    </source>
</evidence>
<proteinExistence type="predicted"/>
<dbReference type="EMBL" id="JABAHZ010000002">
    <property type="protein sequence ID" value="NLR79382.1"/>
    <property type="molecule type" value="Genomic_DNA"/>
</dbReference>
<evidence type="ECO:0000256" key="1">
    <source>
        <dbReference type="SAM" id="MobiDB-lite"/>
    </source>
</evidence>
<accession>A0A847SSX3</accession>
<evidence type="ECO:0000313" key="3">
    <source>
        <dbReference type="Proteomes" id="UP000552864"/>
    </source>
</evidence>
<organism evidence="2 3">
    <name type="scientific">Chitinophaga eiseniae</name>
    <dbReference type="NCBI Taxonomy" id="634771"/>
    <lineage>
        <taxon>Bacteria</taxon>
        <taxon>Pseudomonadati</taxon>
        <taxon>Bacteroidota</taxon>
        <taxon>Chitinophagia</taxon>
        <taxon>Chitinophagales</taxon>
        <taxon>Chitinophagaceae</taxon>
        <taxon>Chitinophaga</taxon>
    </lineage>
</organism>
<dbReference type="Proteomes" id="UP000552864">
    <property type="component" value="Unassembled WGS sequence"/>
</dbReference>
<comment type="caution">
    <text evidence="2">The sequence shown here is derived from an EMBL/GenBank/DDBJ whole genome shotgun (WGS) entry which is preliminary data.</text>
</comment>
<name>A0A847SSX3_9BACT</name>
<feature type="region of interest" description="Disordered" evidence="1">
    <location>
        <begin position="30"/>
        <end position="60"/>
    </location>
</feature>
<reference evidence="2 3" key="1">
    <citation type="submission" date="2020-04" db="EMBL/GenBank/DDBJ databases">
        <authorList>
            <person name="Yin C."/>
        </authorList>
    </citation>
    <scope>NUCLEOTIDE SEQUENCE [LARGE SCALE GENOMIC DNA]</scope>
    <source>
        <strain evidence="2 3">Ak56</strain>
    </source>
</reference>